<dbReference type="EMBL" id="VSSQ01105171">
    <property type="protein sequence ID" value="MPN45353.1"/>
    <property type="molecule type" value="Genomic_DNA"/>
</dbReference>
<accession>A0A645ID49</accession>
<evidence type="ECO:0000313" key="1">
    <source>
        <dbReference type="EMBL" id="MPN45353.1"/>
    </source>
</evidence>
<gene>
    <name evidence="1" type="ORF">SDC9_192920</name>
</gene>
<reference evidence="1" key="1">
    <citation type="submission" date="2019-08" db="EMBL/GenBank/DDBJ databases">
        <authorList>
            <person name="Kucharzyk K."/>
            <person name="Murdoch R.W."/>
            <person name="Higgins S."/>
            <person name="Loffler F."/>
        </authorList>
    </citation>
    <scope>NUCLEOTIDE SEQUENCE</scope>
</reference>
<proteinExistence type="predicted"/>
<organism evidence="1">
    <name type="scientific">bioreactor metagenome</name>
    <dbReference type="NCBI Taxonomy" id="1076179"/>
    <lineage>
        <taxon>unclassified sequences</taxon>
        <taxon>metagenomes</taxon>
        <taxon>ecological metagenomes</taxon>
    </lineage>
</organism>
<comment type="caution">
    <text evidence="1">The sequence shown here is derived from an EMBL/GenBank/DDBJ whole genome shotgun (WGS) entry which is preliminary data.</text>
</comment>
<name>A0A645ID49_9ZZZZ</name>
<protein>
    <submittedName>
        <fullName evidence="1">Uncharacterized protein</fullName>
    </submittedName>
</protein>
<dbReference type="AlphaFoldDB" id="A0A645ID49"/>
<sequence>MVWHDNMCAMADDELCQSLAPVLKVIEFCKERFRVDHYPVSDHTDFAGVEDAGRE</sequence>